<dbReference type="Proteomes" id="UP000583800">
    <property type="component" value="Unassembled WGS sequence"/>
</dbReference>
<protein>
    <submittedName>
        <fullName evidence="1">Uncharacterized protein</fullName>
    </submittedName>
</protein>
<dbReference type="EMBL" id="JACHJB010000001">
    <property type="protein sequence ID" value="MBB6344837.1"/>
    <property type="molecule type" value="Genomic_DNA"/>
</dbReference>
<name>A0A7X0EUJ2_9ACTN</name>
<dbReference type="RefSeq" id="WP_185082897.1">
    <property type="nucleotide sequence ID" value="NZ_JACHJB010000001.1"/>
</dbReference>
<keyword evidence="2" id="KW-1185">Reference proteome</keyword>
<evidence type="ECO:0000313" key="1">
    <source>
        <dbReference type="EMBL" id="MBB6344837.1"/>
    </source>
</evidence>
<proteinExistence type="predicted"/>
<sequence>MIHDPLKPFRRLVHDDCCWSPIVCVSFLRGVGPAEVVRRFGGTSPGRREEFEVFDDLVYDFVQATDGGEGSGHVGVIEAGGSSVAIEPHGWSAALREVATRLSRDGAELVVVSRHDYAEHTFLHARDGAVLIEFIPHSPDRRHGCAPDALNDLMREVGLDPDYEADDDTWPDLMAGGVTRAFALAAKITGVVLEPEHLAGPLYVGAINDLV</sequence>
<dbReference type="InterPro" id="IPR045592">
    <property type="entry name" value="DUF6461"/>
</dbReference>
<dbReference type="Pfam" id="PF20062">
    <property type="entry name" value="DUF6461"/>
    <property type="match status" value="1"/>
</dbReference>
<accession>A0A7X0EUJ2</accession>
<evidence type="ECO:0000313" key="2">
    <source>
        <dbReference type="Proteomes" id="UP000583800"/>
    </source>
</evidence>
<reference evidence="1 2" key="1">
    <citation type="submission" date="2020-08" db="EMBL/GenBank/DDBJ databases">
        <title>Sequencing the genomes of 1000 actinobacteria strains.</title>
        <authorList>
            <person name="Klenk H.-P."/>
        </authorList>
    </citation>
    <scope>NUCLEOTIDE SEQUENCE [LARGE SCALE GENOMIC DNA]</scope>
    <source>
        <strain evidence="1 2">DSM 45913</strain>
    </source>
</reference>
<organism evidence="1 2">
    <name type="scientific">Nonomuraea muscovyensis</name>
    <dbReference type="NCBI Taxonomy" id="1124761"/>
    <lineage>
        <taxon>Bacteria</taxon>
        <taxon>Bacillati</taxon>
        <taxon>Actinomycetota</taxon>
        <taxon>Actinomycetes</taxon>
        <taxon>Streptosporangiales</taxon>
        <taxon>Streptosporangiaceae</taxon>
        <taxon>Nonomuraea</taxon>
    </lineage>
</organism>
<gene>
    <name evidence="1" type="ORF">FHU36_001346</name>
</gene>
<comment type="caution">
    <text evidence="1">The sequence shown here is derived from an EMBL/GenBank/DDBJ whole genome shotgun (WGS) entry which is preliminary data.</text>
</comment>
<dbReference type="AlphaFoldDB" id="A0A7X0EUJ2"/>